<dbReference type="PANTHER" id="PTHR10622">
    <property type="entry name" value="HET DOMAIN-CONTAINING PROTEIN"/>
    <property type="match status" value="1"/>
</dbReference>
<name>A0A0C3E0S2_9AGAM</name>
<feature type="domain" description="Heterokaryon incompatibility" evidence="1">
    <location>
        <begin position="615"/>
        <end position="706"/>
    </location>
</feature>
<dbReference type="PANTHER" id="PTHR10622:SF10">
    <property type="entry name" value="HET DOMAIN-CONTAINING PROTEIN"/>
    <property type="match status" value="1"/>
</dbReference>
<reference evidence="2 3" key="1">
    <citation type="submission" date="2014-04" db="EMBL/GenBank/DDBJ databases">
        <authorList>
            <consortium name="DOE Joint Genome Institute"/>
            <person name="Kuo A."/>
            <person name="Kohler A."/>
            <person name="Nagy L.G."/>
            <person name="Floudas D."/>
            <person name="Copeland A."/>
            <person name="Barry K.W."/>
            <person name="Cichocki N."/>
            <person name="Veneault-Fourrey C."/>
            <person name="LaButti K."/>
            <person name="Lindquist E.A."/>
            <person name="Lipzen A."/>
            <person name="Lundell T."/>
            <person name="Morin E."/>
            <person name="Murat C."/>
            <person name="Sun H."/>
            <person name="Tunlid A."/>
            <person name="Henrissat B."/>
            <person name="Grigoriev I.V."/>
            <person name="Hibbett D.S."/>
            <person name="Martin F."/>
            <person name="Nordberg H.P."/>
            <person name="Cantor M.N."/>
            <person name="Hua S.X."/>
        </authorList>
    </citation>
    <scope>NUCLEOTIDE SEQUENCE [LARGE SCALE GENOMIC DNA]</scope>
    <source>
        <strain evidence="2 3">Foug A</strain>
    </source>
</reference>
<reference evidence="3" key="2">
    <citation type="submission" date="2015-01" db="EMBL/GenBank/DDBJ databases">
        <title>Evolutionary Origins and Diversification of the Mycorrhizal Mutualists.</title>
        <authorList>
            <consortium name="DOE Joint Genome Institute"/>
            <consortium name="Mycorrhizal Genomics Consortium"/>
            <person name="Kohler A."/>
            <person name="Kuo A."/>
            <person name="Nagy L.G."/>
            <person name="Floudas D."/>
            <person name="Copeland A."/>
            <person name="Barry K.W."/>
            <person name="Cichocki N."/>
            <person name="Veneault-Fourrey C."/>
            <person name="LaButti K."/>
            <person name="Lindquist E.A."/>
            <person name="Lipzen A."/>
            <person name="Lundell T."/>
            <person name="Morin E."/>
            <person name="Murat C."/>
            <person name="Riley R."/>
            <person name="Ohm R."/>
            <person name="Sun H."/>
            <person name="Tunlid A."/>
            <person name="Henrissat B."/>
            <person name="Grigoriev I.V."/>
            <person name="Hibbett D.S."/>
            <person name="Martin F."/>
        </authorList>
    </citation>
    <scope>NUCLEOTIDE SEQUENCE [LARGE SCALE GENOMIC DNA]</scope>
    <source>
        <strain evidence="3">Foug A</strain>
    </source>
</reference>
<dbReference type="OrthoDB" id="2638215at2759"/>
<sequence length="1036" mass="115822">MKNLDHTIIRNRKRLQRHPPGNAGRALALYKLANSLRDKFSERNELTDLNEAVTLHRLALDLRPAGHPDRHESLYRLARCLWRRYKKQATTSDLEEAIILGRAALELRPLGHSGRVFTLSGLADYLGDRFEKLSESADLDEAIALCRSALDLCPVGNADRSDLLHNLAFYFWSRYGNQATMADLEEAIISSRAALELRPAGHAGRASTLNNLADNLRNRFIKVGEDANLDEAIALHRSALDLRQPGHSERSTSLNNLVDCLKSRFEKHGAAADLDELITIHRAILDLQPLGHPQRATSFHALLCHLRKRLKKYDRIADLNECISLERTILSQHEPRHSTRTTCLLDLASDLFGRFQKAGTVTDLAETVTLGRTILNLHPPGTPGYATHLNTLLIYLGERLDKCGEIEDFNEAISLARQSLELRPAGDPGRISPLRTLASFLSAKFHAEGDLVDLEEAIALRRDISDLSPTASSLHELSLCLSDRFDQLADPADIDEAITLELSVLTLCLPEHIDWAMSRKSLVLYRQKKAKKPAPKADLDGIKKLIESAIYDTLESLPPRLLNTHTGALFCRDALASEFENSREYNQLLRSSVISYSTPHRDSHIRRAVSSYFQFVTLSHRWGKDEPLLRHVQGRVIYDMDLTDGIAKLQMFCATACESGYLWGWSDTCCIDKDSTVELARAIASMFSWYRRSALTIVYLADVARNGKLSSSEWFKRGWTLQELLAPRNVLFYTREWTLYKSSLSSNHKEDDVVLTELEAATGIARHHLIDFNPGLDSARSRLQWASGRRTTESEDAAYSLFGIFNVFLPIIPGESAENALGRLLTDLISQSGDISVLDWVGEASSFHSCFPARIASYQSLPCRPPTYHDNGLKPSKYNAQEFQAEQLFDSLLMSDPPHFVGRRLRLSCITHQVTAFRLQQANPGASQYVYSILAEGLIPLSITLSSELIVTDTSRSTLPYVLIRPWHSKFASSTGLDNMAASNLVAMLGQPFSALLLEEQSGNEYKRIASSSVIIARLADVASILRSKVQSLNVV</sequence>
<dbReference type="SUPFAM" id="SSF81901">
    <property type="entry name" value="HCP-like"/>
    <property type="match status" value="1"/>
</dbReference>
<dbReference type="SUPFAM" id="SSF48452">
    <property type="entry name" value="TPR-like"/>
    <property type="match status" value="1"/>
</dbReference>
<dbReference type="InterPro" id="IPR010730">
    <property type="entry name" value="HET"/>
</dbReference>
<evidence type="ECO:0000313" key="3">
    <source>
        <dbReference type="Proteomes" id="UP000053989"/>
    </source>
</evidence>
<organism evidence="2 3">
    <name type="scientific">Scleroderma citrinum Foug A</name>
    <dbReference type="NCBI Taxonomy" id="1036808"/>
    <lineage>
        <taxon>Eukaryota</taxon>
        <taxon>Fungi</taxon>
        <taxon>Dikarya</taxon>
        <taxon>Basidiomycota</taxon>
        <taxon>Agaricomycotina</taxon>
        <taxon>Agaricomycetes</taxon>
        <taxon>Agaricomycetidae</taxon>
        <taxon>Boletales</taxon>
        <taxon>Sclerodermatineae</taxon>
        <taxon>Sclerodermataceae</taxon>
        <taxon>Scleroderma</taxon>
    </lineage>
</organism>
<dbReference type="InterPro" id="IPR011990">
    <property type="entry name" value="TPR-like_helical_dom_sf"/>
</dbReference>
<dbReference type="Gene3D" id="1.25.40.10">
    <property type="entry name" value="Tetratricopeptide repeat domain"/>
    <property type="match status" value="3"/>
</dbReference>
<dbReference type="EMBL" id="KN822049">
    <property type="protein sequence ID" value="KIM61691.1"/>
    <property type="molecule type" value="Genomic_DNA"/>
</dbReference>
<dbReference type="Proteomes" id="UP000053989">
    <property type="component" value="Unassembled WGS sequence"/>
</dbReference>
<dbReference type="InParanoid" id="A0A0C3E0S2"/>
<dbReference type="Pfam" id="PF06985">
    <property type="entry name" value="HET"/>
    <property type="match status" value="1"/>
</dbReference>
<dbReference type="AlphaFoldDB" id="A0A0C3E0S2"/>
<gene>
    <name evidence="2" type="ORF">SCLCIDRAFT_1215780</name>
</gene>
<protein>
    <recommendedName>
        <fullName evidence="1">Heterokaryon incompatibility domain-containing protein</fullName>
    </recommendedName>
</protein>
<evidence type="ECO:0000313" key="2">
    <source>
        <dbReference type="EMBL" id="KIM61691.1"/>
    </source>
</evidence>
<accession>A0A0C3E0S2</accession>
<dbReference type="STRING" id="1036808.A0A0C3E0S2"/>
<proteinExistence type="predicted"/>
<dbReference type="HOGENOM" id="CLU_000288_138_6_1"/>
<evidence type="ECO:0000259" key="1">
    <source>
        <dbReference type="Pfam" id="PF06985"/>
    </source>
</evidence>
<keyword evidence="3" id="KW-1185">Reference proteome</keyword>